<dbReference type="PANTHER" id="PTHR46610:SF20">
    <property type="entry name" value="OS05G0181300 PROTEIN"/>
    <property type="match status" value="1"/>
</dbReference>
<organism evidence="2 3">
    <name type="scientific">Solanum stoloniferum</name>
    <dbReference type="NCBI Taxonomy" id="62892"/>
    <lineage>
        <taxon>Eukaryota</taxon>
        <taxon>Viridiplantae</taxon>
        <taxon>Streptophyta</taxon>
        <taxon>Embryophyta</taxon>
        <taxon>Tracheophyta</taxon>
        <taxon>Spermatophyta</taxon>
        <taxon>Magnoliopsida</taxon>
        <taxon>eudicotyledons</taxon>
        <taxon>Gunneridae</taxon>
        <taxon>Pentapetalae</taxon>
        <taxon>asterids</taxon>
        <taxon>lamiids</taxon>
        <taxon>Solanales</taxon>
        <taxon>Solanaceae</taxon>
        <taxon>Solanoideae</taxon>
        <taxon>Solaneae</taxon>
        <taxon>Solanum</taxon>
    </lineage>
</organism>
<gene>
    <name evidence="2" type="ORF">AABB24_037947</name>
</gene>
<evidence type="ECO:0000313" key="3">
    <source>
        <dbReference type="Proteomes" id="UP001627284"/>
    </source>
</evidence>
<reference evidence="2 3" key="1">
    <citation type="submission" date="2024-05" db="EMBL/GenBank/DDBJ databases">
        <title>De novo assembly of an allotetraploid wild potato.</title>
        <authorList>
            <person name="Hosaka A.J."/>
        </authorList>
    </citation>
    <scope>NUCLEOTIDE SEQUENCE [LARGE SCALE GENOMIC DNA]</scope>
    <source>
        <tissue evidence="2">Young leaves</tissue>
    </source>
</reference>
<feature type="non-terminal residue" evidence="2">
    <location>
        <position position="1"/>
    </location>
</feature>
<feature type="transmembrane region" description="Helical" evidence="1">
    <location>
        <begin position="128"/>
        <end position="149"/>
    </location>
</feature>
<evidence type="ECO:0000256" key="1">
    <source>
        <dbReference type="SAM" id="Phobius"/>
    </source>
</evidence>
<feature type="transmembrane region" description="Helical" evidence="1">
    <location>
        <begin position="104"/>
        <end position="122"/>
    </location>
</feature>
<proteinExistence type="predicted"/>
<feature type="transmembrane region" description="Helical" evidence="1">
    <location>
        <begin position="65"/>
        <end position="83"/>
    </location>
</feature>
<keyword evidence="1" id="KW-0472">Membrane</keyword>
<dbReference type="Proteomes" id="UP001627284">
    <property type="component" value="Unassembled WGS sequence"/>
</dbReference>
<evidence type="ECO:0000313" key="2">
    <source>
        <dbReference type="EMBL" id="KAL3323555.1"/>
    </source>
</evidence>
<keyword evidence="1" id="KW-0812">Transmembrane</keyword>
<keyword evidence="3" id="KW-1185">Reference proteome</keyword>
<feature type="transmembrane region" description="Helical" evidence="1">
    <location>
        <begin position="40"/>
        <end position="59"/>
    </location>
</feature>
<accession>A0ABD2QVT9</accession>
<name>A0ABD2QVT9_9SOLN</name>
<comment type="caution">
    <text evidence="2">The sequence shown here is derived from an EMBL/GenBank/DDBJ whole genome shotgun (WGS) entry which is preliminary data.</text>
</comment>
<dbReference type="InterPro" id="IPR045501">
    <property type="entry name" value="DUF6490"/>
</dbReference>
<protein>
    <submittedName>
        <fullName evidence="2">Uncharacterized protein</fullName>
    </submittedName>
</protein>
<dbReference type="AlphaFoldDB" id="A0ABD2QVT9"/>
<dbReference type="EMBL" id="JBJKTR010000023">
    <property type="protein sequence ID" value="KAL3323555.1"/>
    <property type="molecule type" value="Genomic_DNA"/>
</dbReference>
<keyword evidence="1" id="KW-1133">Transmembrane helix</keyword>
<dbReference type="PANTHER" id="PTHR46610">
    <property type="entry name" value="OS05G0181300 PROTEIN"/>
    <property type="match status" value="1"/>
</dbReference>
<sequence length="192" mass="22699">NTHRSHTHTHKKKKKKKFLYTQTSCKRRTPTISMTNSTPFTLQYVQTLLIIFNLIASIYRAYSNSQYSFLAFIFFIYFSAYLANHLSSIYRSLPSKNKSMEKNLLGFAIWFLYSSIIFGFVYQFYPFFGFWAGFPIYIIGIVISGVVFYDYVICDNQDGDNGHNFRYIGSSNDQMKRSYYCEGKWEVIWEKV</sequence>